<dbReference type="InterPro" id="IPR015424">
    <property type="entry name" value="PyrdxlP-dep_Trfase"/>
</dbReference>
<dbReference type="InterPro" id="IPR015421">
    <property type="entry name" value="PyrdxlP-dep_Trfase_major"/>
</dbReference>
<dbReference type="AlphaFoldDB" id="A0A0T5ZXV7"/>
<dbReference type="PANTHER" id="PTHR30244">
    <property type="entry name" value="TRANSAMINASE"/>
    <property type="match status" value="1"/>
</dbReference>
<dbReference type="Gene3D" id="3.40.640.10">
    <property type="entry name" value="Type I PLP-dependent aspartate aminotransferase-like (Major domain)"/>
    <property type="match status" value="1"/>
</dbReference>
<comment type="caution">
    <text evidence="1">The sequence shown here is derived from an EMBL/GenBank/DDBJ whole genome shotgun (WGS) entry which is preliminary data.</text>
</comment>
<sequence length="207" mass="21802">MSDAKKMVNMVKTQIGDEEINAVVEVLRSGMLAQGPKVAEFEKAFAEYIGVKHAIAVSSGTTALHIALMACGIHEGDEVITTPFSFIASANCALYAGALPVFADINPQTYNLDVTKIADAITGKTRAIVPVHLYGLPANMEDIVWLANRHGIAVIEDAAQAHGAEINGRKAGSFGDAACFSLYATKNMMTGEGGMITTNRDDVADAA</sequence>
<feature type="non-terminal residue" evidence="1">
    <location>
        <position position="207"/>
    </location>
</feature>
<dbReference type="STRING" id="1576480.XU08_C0001G0001"/>
<gene>
    <name evidence="1" type="ORF">XU08_C0001G0001</name>
</gene>
<dbReference type="SUPFAM" id="SSF53383">
    <property type="entry name" value="PLP-dependent transferases"/>
    <property type="match status" value="1"/>
</dbReference>
<protein>
    <submittedName>
        <fullName evidence="1">Glutamine--scyllo-inositol transaminase</fullName>
        <ecNumber evidence="1">2.6.1.50</ecNumber>
    </submittedName>
</protein>
<dbReference type="Proteomes" id="UP000051297">
    <property type="component" value="Unassembled WGS sequence"/>
</dbReference>
<evidence type="ECO:0000313" key="1">
    <source>
        <dbReference type="EMBL" id="KRT67595.1"/>
    </source>
</evidence>
<proteinExistence type="predicted"/>
<dbReference type="GO" id="GO:0030170">
    <property type="term" value="F:pyridoxal phosphate binding"/>
    <property type="evidence" value="ECO:0007669"/>
    <property type="project" value="TreeGrafter"/>
</dbReference>
<dbReference type="CDD" id="cd00616">
    <property type="entry name" value="AHBA_syn"/>
    <property type="match status" value="1"/>
</dbReference>
<dbReference type="EC" id="2.6.1.50" evidence="1"/>
<dbReference type="GO" id="GO:0000271">
    <property type="term" value="P:polysaccharide biosynthetic process"/>
    <property type="evidence" value="ECO:0007669"/>
    <property type="project" value="TreeGrafter"/>
</dbReference>
<accession>A0A0T5ZXV7</accession>
<organism evidence="1 2">
    <name type="scientific">candidate division WWE3 bacterium CSP1-7</name>
    <dbReference type="NCBI Taxonomy" id="1576480"/>
    <lineage>
        <taxon>Bacteria</taxon>
        <taxon>Katanobacteria</taxon>
    </lineage>
</organism>
<name>A0A0T5ZXV7_UNCKA</name>
<keyword evidence="1" id="KW-0808">Transferase</keyword>
<dbReference type="PANTHER" id="PTHR30244:SF34">
    <property type="entry name" value="DTDP-4-AMINO-4,6-DIDEOXYGALACTOSE TRANSAMINASE"/>
    <property type="match status" value="1"/>
</dbReference>
<dbReference type="InterPro" id="IPR000653">
    <property type="entry name" value="DegT/StrS_aminotransferase"/>
</dbReference>
<keyword evidence="1" id="KW-0032">Aminotransferase</keyword>
<dbReference type="Pfam" id="PF01041">
    <property type="entry name" value="DegT_DnrJ_EryC1"/>
    <property type="match status" value="1"/>
</dbReference>
<dbReference type="PATRIC" id="fig|1576480.3.peg.1"/>
<dbReference type="GO" id="GO:0047310">
    <property type="term" value="F:glutamine-scyllo-inositol transaminase activity"/>
    <property type="evidence" value="ECO:0007669"/>
    <property type="project" value="UniProtKB-EC"/>
</dbReference>
<reference evidence="1 2" key="1">
    <citation type="submission" date="2015-05" db="EMBL/GenBank/DDBJ databases">
        <title>Critical biogeochemical functions in the subsurface are associated with bacteria from new phyla and little studied lineages.</title>
        <authorList>
            <person name="Hug L.A."/>
            <person name="Thomas B.C."/>
            <person name="Sharon I."/>
            <person name="Brown C.T."/>
            <person name="Sharma R."/>
            <person name="Hettich R.L."/>
            <person name="Wilkins M.J."/>
            <person name="Williams K.H."/>
            <person name="Singh A."/>
            <person name="Banfield J.F."/>
        </authorList>
    </citation>
    <scope>NUCLEOTIDE SEQUENCE [LARGE SCALE GENOMIC DNA]</scope>
    <source>
        <strain evidence="1">CSP1-7</strain>
    </source>
</reference>
<evidence type="ECO:0000313" key="2">
    <source>
        <dbReference type="Proteomes" id="UP000051297"/>
    </source>
</evidence>
<dbReference type="EMBL" id="LDXK01000001">
    <property type="protein sequence ID" value="KRT67595.1"/>
    <property type="molecule type" value="Genomic_DNA"/>
</dbReference>